<organism evidence="2 3">
    <name type="scientific">Rhodocista pekingensis</name>
    <dbReference type="NCBI Taxonomy" id="201185"/>
    <lineage>
        <taxon>Bacteria</taxon>
        <taxon>Pseudomonadati</taxon>
        <taxon>Pseudomonadota</taxon>
        <taxon>Alphaproteobacteria</taxon>
        <taxon>Rhodospirillales</taxon>
        <taxon>Azospirillaceae</taxon>
        <taxon>Rhodocista</taxon>
    </lineage>
</organism>
<sequence>MTARTGIDWAAVRRRLDDAHGAARADEARLEALFRRRATLAARTGRLDAAAAPQTGLAVLTARVGAEWVALPLDQLAGVQPVDRITPVPGWPAAVAGVVNRRGSIEPVLDLGRLLQRGAAAPAAGVRAFALFLRQGPRAFGLRVDELGGLRDIDPAGFPLPGEQSAGPLVAGVGPDGLLLLDLARFDFAALFDGTTVSTDR</sequence>
<accession>A0ABW2KVW7</accession>
<dbReference type="Proteomes" id="UP001596456">
    <property type="component" value="Unassembled WGS sequence"/>
</dbReference>
<dbReference type="SMART" id="SM00260">
    <property type="entry name" value="CheW"/>
    <property type="match status" value="1"/>
</dbReference>
<evidence type="ECO:0000313" key="3">
    <source>
        <dbReference type="Proteomes" id="UP001596456"/>
    </source>
</evidence>
<name>A0ABW2KVW7_9PROT</name>
<dbReference type="PANTHER" id="PTHR22617">
    <property type="entry name" value="CHEMOTAXIS SENSOR HISTIDINE KINASE-RELATED"/>
    <property type="match status" value="1"/>
</dbReference>
<gene>
    <name evidence="2" type="ORF">ACFQPS_10510</name>
</gene>
<dbReference type="InterPro" id="IPR039315">
    <property type="entry name" value="CheW"/>
</dbReference>
<dbReference type="Pfam" id="PF01584">
    <property type="entry name" value="CheW"/>
    <property type="match status" value="1"/>
</dbReference>
<dbReference type="PROSITE" id="PS50851">
    <property type="entry name" value="CHEW"/>
    <property type="match status" value="1"/>
</dbReference>
<reference evidence="3" key="1">
    <citation type="journal article" date="2019" name="Int. J. Syst. Evol. Microbiol.">
        <title>The Global Catalogue of Microorganisms (GCM) 10K type strain sequencing project: providing services to taxonomists for standard genome sequencing and annotation.</title>
        <authorList>
            <consortium name="The Broad Institute Genomics Platform"/>
            <consortium name="The Broad Institute Genome Sequencing Center for Infectious Disease"/>
            <person name="Wu L."/>
            <person name="Ma J."/>
        </authorList>
    </citation>
    <scope>NUCLEOTIDE SEQUENCE [LARGE SCALE GENOMIC DNA]</scope>
    <source>
        <strain evidence="3">CGMCC 1.16275</strain>
    </source>
</reference>
<dbReference type="PANTHER" id="PTHR22617:SF23">
    <property type="entry name" value="CHEMOTAXIS PROTEIN CHEW"/>
    <property type="match status" value="1"/>
</dbReference>
<dbReference type="InterPro" id="IPR002545">
    <property type="entry name" value="CheW-lke_dom"/>
</dbReference>
<protein>
    <submittedName>
        <fullName evidence="2">Chemotaxis protein CheW</fullName>
    </submittedName>
</protein>
<dbReference type="SUPFAM" id="SSF50341">
    <property type="entry name" value="CheW-like"/>
    <property type="match status" value="1"/>
</dbReference>
<evidence type="ECO:0000259" key="1">
    <source>
        <dbReference type="PROSITE" id="PS50851"/>
    </source>
</evidence>
<dbReference type="EMBL" id="JBHTCM010000010">
    <property type="protein sequence ID" value="MFC7333594.1"/>
    <property type="molecule type" value="Genomic_DNA"/>
</dbReference>
<feature type="domain" description="CheW-like" evidence="1">
    <location>
        <begin position="56"/>
        <end position="197"/>
    </location>
</feature>
<dbReference type="RefSeq" id="WP_377358768.1">
    <property type="nucleotide sequence ID" value="NZ_JBHTCM010000010.1"/>
</dbReference>
<proteinExistence type="predicted"/>
<comment type="caution">
    <text evidence="2">The sequence shown here is derived from an EMBL/GenBank/DDBJ whole genome shotgun (WGS) entry which is preliminary data.</text>
</comment>
<keyword evidence="3" id="KW-1185">Reference proteome</keyword>
<evidence type="ECO:0000313" key="2">
    <source>
        <dbReference type="EMBL" id="MFC7333594.1"/>
    </source>
</evidence>
<dbReference type="Gene3D" id="2.40.50.180">
    <property type="entry name" value="CheA-289, Domain 4"/>
    <property type="match status" value="1"/>
</dbReference>
<dbReference type="InterPro" id="IPR036061">
    <property type="entry name" value="CheW-like_dom_sf"/>
</dbReference>